<dbReference type="InterPro" id="IPR036890">
    <property type="entry name" value="HATPase_C_sf"/>
</dbReference>
<dbReference type="AlphaFoldDB" id="A0A9W6B5F1"/>
<evidence type="ECO:0000313" key="12">
    <source>
        <dbReference type="EMBL" id="GLB51657.1"/>
    </source>
</evidence>
<evidence type="ECO:0000256" key="9">
    <source>
        <dbReference type="SAM" id="Phobius"/>
    </source>
</evidence>
<keyword evidence="8" id="KW-0902">Two-component regulatory system</keyword>
<gene>
    <name evidence="12" type="ORF">NBRC110019_06960</name>
</gene>
<evidence type="ECO:0000256" key="4">
    <source>
        <dbReference type="ARBA" id="ARBA00022679"/>
    </source>
</evidence>
<keyword evidence="9" id="KW-1133">Transmembrane helix</keyword>
<dbReference type="PANTHER" id="PTHR24421">
    <property type="entry name" value="NITRATE/NITRITE SENSOR PROTEIN NARX-RELATED"/>
    <property type="match status" value="1"/>
</dbReference>
<keyword evidence="6" id="KW-0418">Kinase</keyword>
<evidence type="ECO:0000259" key="10">
    <source>
        <dbReference type="Pfam" id="PF02518"/>
    </source>
</evidence>
<dbReference type="GO" id="GO:0005524">
    <property type="term" value="F:ATP binding"/>
    <property type="evidence" value="ECO:0007669"/>
    <property type="project" value="UniProtKB-KW"/>
</dbReference>
<feature type="transmembrane region" description="Helical" evidence="9">
    <location>
        <begin position="6"/>
        <end position="32"/>
    </location>
</feature>
<dbReference type="InterPro" id="IPR003594">
    <property type="entry name" value="HATPase_dom"/>
</dbReference>
<keyword evidence="4" id="KW-0808">Transferase</keyword>
<reference evidence="12" key="1">
    <citation type="submission" date="2022-07" db="EMBL/GenBank/DDBJ databases">
        <title>Taxonomy of Novel Oxalotrophic and Methylotrophic Bacteria.</title>
        <authorList>
            <person name="Sahin N."/>
            <person name="Tani A."/>
        </authorList>
    </citation>
    <scope>NUCLEOTIDE SEQUENCE</scope>
    <source>
        <strain evidence="12">AM327</strain>
    </source>
</reference>
<dbReference type="GO" id="GO:0000155">
    <property type="term" value="F:phosphorelay sensor kinase activity"/>
    <property type="evidence" value="ECO:0007669"/>
    <property type="project" value="InterPro"/>
</dbReference>
<dbReference type="EC" id="2.7.13.3" evidence="2"/>
<dbReference type="EMBL" id="BRVP01000004">
    <property type="protein sequence ID" value="GLB51657.1"/>
    <property type="molecule type" value="Genomic_DNA"/>
</dbReference>
<protein>
    <recommendedName>
        <fullName evidence="2">histidine kinase</fullName>
        <ecNumber evidence="2">2.7.13.3</ecNumber>
    </recommendedName>
</protein>
<sequence length="260" mass="29889">MPLKNIAFGIIIGFLFICLIVLFCALIIKLYIQKVKTYTKVIYEKDLNFQKTLNDTIIETQEQTLNNISQDLHDDAGQQLTYINFQLENLKLDQPELSETLEPVSESLNQLSQSIRNISHSLNNQLLLQHSLLKAINKEVQRLQKNNSITIYFTLHGAMQKQYNTNETIVVYRIFQEIMNNIFKHSQGTKVDIIVDTEPEFKMYISDNGKGFNYETAKEKSSLGLKNIVHRATAINYTVDIDTNPNEGTTITLTKNSKHE</sequence>
<evidence type="ECO:0000313" key="13">
    <source>
        <dbReference type="Proteomes" id="UP001143545"/>
    </source>
</evidence>
<evidence type="ECO:0000256" key="7">
    <source>
        <dbReference type="ARBA" id="ARBA00022840"/>
    </source>
</evidence>
<keyword evidence="9" id="KW-0812">Transmembrane</keyword>
<accession>A0A9W6B5F1</accession>
<dbReference type="CDD" id="cd16917">
    <property type="entry name" value="HATPase_UhpB-NarQ-NarX-like"/>
    <property type="match status" value="1"/>
</dbReference>
<feature type="domain" description="Histidine kinase/HSP90-like ATPase" evidence="10">
    <location>
        <begin position="171"/>
        <end position="254"/>
    </location>
</feature>
<proteinExistence type="predicted"/>
<dbReference type="GO" id="GO:0046983">
    <property type="term" value="F:protein dimerization activity"/>
    <property type="evidence" value="ECO:0007669"/>
    <property type="project" value="InterPro"/>
</dbReference>
<organism evidence="12 13">
    <name type="scientific">Neptunitalea chrysea</name>
    <dbReference type="NCBI Taxonomy" id="1647581"/>
    <lineage>
        <taxon>Bacteria</taxon>
        <taxon>Pseudomonadati</taxon>
        <taxon>Bacteroidota</taxon>
        <taxon>Flavobacteriia</taxon>
        <taxon>Flavobacteriales</taxon>
        <taxon>Flavobacteriaceae</taxon>
        <taxon>Neptunitalea</taxon>
    </lineage>
</organism>
<dbReference type="InterPro" id="IPR011712">
    <property type="entry name" value="Sig_transdc_His_kin_sub3_dim/P"/>
</dbReference>
<keyword evidence="9" id="KW-0472">Membrane</keyword>
<dbReference type="GO" id="GO:0016020">
    <property type="term" value="C:membrane"/>
    <property type="evidence" value="ECO:0007669"/>
    <property type="project" value="InterPro"/>
</dbReference>
<evidence type="ECO:0000256" key="6">
    <source>
        <dbReference type="ARBA" id="ARBA00022777"/>
    </source>
</evidence>
<keyword evidence="7" id="KW-0067">ATP-binding</keyword>
<keyword evidence="3" id="KW-0597">Phosphoprotein</keyword>
<evidence type="ECO:0000256" key="1">
    <source>
        <dbReference type="ARBA" id="ARBA00000085"/>
    </source>
</evidence>
<dbReference type="Pfam" id="PF02518">
    <property type="entry name" value="HATPase_c"/>
    <property type="match status" value="1"/>
</dbReference>
<dbReference type="PANTHER" id="PTHR24421:SF10">
    <property type="entry name" value="NITRATE_NITRITE SENSOR PROTEIN NARQ"/>
    <property type="match status" value="1"/>
</dbReference>
<dbReference type="RefSeq" id="WP_281752423.1">
    <property type="nucleotide sequence ID" value="NZ_BRVP01000004.1"/>
</dbReference>
<dbReference type="SUPFAM" id="SSF55874">
    <property type="entry name" value="ATPase domain of HSP90 chaperone/DNA topoisomerase II/histidine kinase"/>
    <property type="match status" value="1"/>
</dbReference>
<feature type="domain" description="Signal transduction histidine kinase subgroup 3 dimerisation and phosphoacceptor" evidence="11">
    <location>
        <begin position="66"/>
        <end position="124"/>
    </location>
</feature>
<dbReference type="Gene3D" id="1.20.5.1930">
    <property type="match status" value="1"/>
</dbReference>
<keyword evidence="5" id="KW-0547">Nucleotide-binding</keyword>
<evidence type="ECO:0000256" key="3">
    <source>
        <dbReference type="ARBA" id="ARBA00022553"/>
    </source>
</evidence>
<evidence type="ECO:0000256" key="5">
    <source>
        <dbReference type="ARBA" id="ARBA00022741"/>
    </source>
</evidence>
<keyword evidence="13" id="KW-1185">Reference proteome</keyword>
<evidence type="ECO:0000259" key="11">
    <source>
        <dbReference type="Pfam" id="PF07730"/>
    </source>
</evidence>
<dbReference type="Proteomes" id="UP001143545">
    <property type="component" value="Unassembled WGS sequence"/>
</dbReference>
<dbReference type="Pfam" id="PF07730">
    <property type="entry name" value="HisKA_3"/>
    <property type="match status" value="1"/>
</dbReference>
<comment type="caution">
    <text evidence="12">The sequence shown here is derived from an EMBL/GenBank/DDBJ whole genome shotgun (WGS) entry which is preliminary data.</text>
</comment>
<evidence type="ECO:0000256" key="8">
    <source>
        <dbReference type="ARBA" id="ARBA00023012"/>
    </source>
</evidence>
<dbReference type="InterPro" id="IPR050482">
    <property type="entry name" value="Sensor_HK_TwoCompSys"/>
</dbReference>
<comment type="catalytic activity">
    <reaction evidence="1">
        <text>ATP + protein L-histidine = ADP + protein N-phospho-L-histidine.</text>
        <dbReference type="EC" id="2.7.13.3"/>
    </reaction>
</comment>
<name>A0A9W6B5F1_9FLAO</name>
<dbReference type="Gene3D" id="3.30.565.10">
    <property type="entry name" value="Histidine kinase-like ATPase, C-terminal domain"/>
    <property type="match status" value="1"/>
</dbReference>
<evidence type="ECO:0000256" key="2">
    <source>
        <dbReference type="ARBA" id="ARBA00012438"/>
    </source>
</evidence>